<name>A0A1I8IPJ2_9PLAT</name>
<feature type="region of interest" description="Disordered" evidence="10">
    <location>
        <begin position="725"/>
        <end position="747"/>
    </location>
</feature>
<comment type="catalytic activity">
    <reaction evidence="7">
        <text>ATP + H2O = ADP + phosphate + H(+)</text>
        <dbReference type="Rhea" id="RHEA:13065"/>
        <dbReference type="ChEBI" id="CHEBI:15377"/>
        <dbReference type="ChEBI" id="CHEBI:15378"/>
        <dbReference type="ChEBI" id="CHEBI:30616"/>
        <dbReference type="ChEBI" id="CHEBI:43474"/>
        <dbReference type="ChEBI" id="CHEBI:456216"/>
        <dbReference type="EC" id="3.6.4.10"/>
    </reaction>
</comment>
<dbReference type="InterPro" id="IPR029047">
    <property type="entry name" value="HSP70_peptide-bd_sf"/>
</dbReference>
<evidence type="ECO:0000313" key="12">
    <source>
        <dbReference type="WBParaSite" id="maker-uti_cns_0014485-snap-gene-0.2-mRNA-1"/>
    </source>
</evidence>
<dbReference type="PRINTS" id="PR00301">
    <property type="entry name" value="HEATSHOCK70"/>
</dbReference>
<evidence type="ECO:0000256" key="9">
    <source>
        <dbReference type="SAM" id="Coils"/>
    </source>
</evidence>
<keyword evidence="5" id="KW-0256">Endoplasmic reticulum</keyword>
<feature type="coiled-coil region" evidence="9">
    <location>
        <begin position="369"/>
        <end position="396"/>
    </location>
</feature>
<dbReference type="FunFam" id="2.60.34.10:FF:000014">
    <property type="entry name" value="Chaperone protein DnaK HSP70"/>
    <property type="match status" value="1"/>
</dbReference>
<dbReference type="PROSITE" id="PS00329">
    <property type="entry name" value="HSP70_2"/>
    <property type="match status" value="1"/>
</dbReference>
<dbReference type="AlphaFoldDB" id="A0A1I8IPJ2"/>
<dbReference type="Gene3D" id="1.20.1270.10">
    <property type="match status" value="1"/>
</dbReference>
<protein>
    <submittedName>
        <fullName evidence="12">Luminal binding protein</fullName>
    </submittedName>
</protein>
<dbReference type="Pfam" id="PF00012">
    <property type="entry name" value="HSP70"/>
    <property type="match status" value="1"/>
</dbReference>
<dbReference type="PROSITE" id="PS01036">
    <property type="entry name" value="HSP70_3"/>
    <property type="match status" value="1"/>
</dbReference>
<dbReference type="Gene3D" id="3.90.640.10">
    <property type="entry name" value="Actin, Chain A, domain 4"/>
    <property type="match status" value="1"/>
</dbReference>
<dbReference type="InterPro" id="IPR029048">
    <property type="entry name" value="HSP70_C_sf"/>
</dbReference>
<dbReference type="FunFam" id="1.20.1270.10:FF:000016">
    <property type="entry name" value="Heat shock protein 70"/>
    <property type="match status" value="1"/>
</dbReference>
<evidence type="ECO:0000256" key="7">
    <source>
        <dbReference type="ARBA" id="ARBA00048056"/>
    </source>
</evidence>
<evidence type="ECO:0000256" key="2">
    <source>
        <dbReference type="ARBA" id="ARBA00007381"/>
    </source>
</evidence>
<dbReference type="InterPro" id="IPR043129">
    <property type="entry name" value="ATPase_NBD"/>
</dbReference>
<dbReference type="Gene3D" id="2.60.34.10">
    <property type="entry name" value="Substrate Binding Domain Of DNAk, Chain A, domain 1"/>
    <property type="match status" value="1"/>
</dbReference>
<dbReference type="PROSITE" id="PS00297">
    <property type="entry name" value="HSP70_1"/>
    <property type="match status" value="1"/>
</dbReference>
<dbReference type="Gene3D" id="3.30.420.40">
    <property type="match status" value="2"/>
</dbReference>
<evidence type="ECO:0000256" key="4">
    <source>
        <dbReference type="ARBA" id="ARBA00022741"/>
    </source>
</evidence>
<keyword evidence="9" id="KW-0175">Coiled coil</keyword>
<dbReference type="FunFam" id="3.90.640.10:FF:000153">
    <property type="entry name" value="Endoplasmic reticulum chaperone BiP"/>
    <property type="match status" value="1"/>
</dbReference>
<evidence type="ECO:0000256" key="1">
    <source>
        <dbReference type="ARBA" id="ARBA00004319"/>
    </source>
</evidence>
<evidence type="ECO:0000256" key="8">
    <source>
        <dbReference type="RuleBase" id="RU003322"/>
    </source>
</evidence>
<dbReference type="SUPFAM" id="SSF53067">
    <property type="entry name" value="Actin-like ATPase domain"/>
    <property type="match status" value="2"/>
</dbReference>
<evidence type="ECO:0000256" key="5">
    <source>
        <dbReference type="ARBA" id="ARBA00022824"/>
    </source>
</evidence>
<keyword evidence="3" id="KW-0732">Signal</keyword>
<dbReference type="NCBIfam" id="NF001413">
    <property type="entry name" value="PRK00290.1"/>
    <property type="match status" value="1"/>
</dbReference>
<organism evidence="11 12">
    <name type="scientific">Macrostomum lignano</name>
    <dbReference type="NCBI Taxonomy" id="282301"/>
    <lineage>
        <taxon>Eukaryota</taxon>
        <taxon>Metazoa</taxon>
        <taxon>Spiralia</taxon>
        <taxon>Lophotrochozoa</taxon>
        <taxon>Platyhelminthes</taxon>
        <taxon>Rhabditophora</taxon>
        <taxon>Macrostomorpha</taxon>
        <taxon>Macrostomida</taxon>
        <taxon>Macrostomidae</taxon>
        <taxon>Macrostomum</taxon>
    </lineage>
</organism>
<reference evidence="12" key="1">
    <citation type="submission" date="2016-11" db="UniProtKB">
        <authorList>
            <consortium name="WormBaseParasite"/>
        </authorList>
    </citation>
    <scope>IDENTIFICATION</scope>
</reference>
<keyword evidence="11" id="KW-1185">Reference proteome</keyword>
<comment type="subcellular location">
    <subcellularLocation>
        <location evidence="1">Endoplasmic reticulum lumen</location>
    </subcellularLocation>
</comment>
<dbReference type="Proteomes" id="UP000095280">
    <property type="component" value="Unplaced"/>
</dbReference>
<dbReference type="SUPFAM" id="SSF100934">
    <property type="entry name" value="Heat shock protein 70kD (HSP70), C-terminal subdomain"/>
    <property type="match status" value="1"/>
</dbReference>
<sequence length="747" mass="81313">KNKFDGQAGEREANLSTADPGRRSIGSGGGKYGGWKSPPMAPLTALTPPMPTSPAIGLKTAAGRCGGIGLDCSICWTRLAPCWAACRRSCGGAQLCNSRLEESRAELAGVIAMGASSSSTARLTAADTLPSEAIASRANCTATSPLRRSQSRRWRSMQRLKSTPLPAPTMKKCTMLCAAIVAASLLLAASSATAEDQKPKEQKEDVGTVIGIDLGTTYSWYLQVGNQTKTFAPEEVSAMVLSKMKDIAESYLGKKVTHAVVTVPAYFNDAQRQATKDAGTIAGLNVMRIINEPTAAAIAYGLDKKGAEKNILVFDLGGGTFDVSVLTIDNGVFEVLATNGDTHLGGEDFDQRIMEYFIKLYKKKTGKDLRKDHRAVQKLRREVEKAKRALSSAHSTRLEIESLYNGEDFSETLTRARFEELNMDLFRSTLKPVQKVLEDADLKKEDIAEIVLVGGSTRIPKVQQLVKEFFDGKELNRGINPDEAVAYGAAVQAGVLSGEFDSKDTVLIDVAPLSLGIETVGGVMTKLINRNTAIPTKRSQVFSTAADNQPTVTIQVYEGERPMTKDNHFLGKFDLTGIPNAPRGVPQIEVSFEIDANGILQVSAEDKGAGSKNKIVINKDQNRLNQDEIEKMIKDADTYAEQDKLVKERVEAKNELESYAYSMKTQMADKEKLGGKLTADDKSKMETAVQSAIDWLDKNQQADTEALKAKKKELEEVVQPIVSKLYQNQQQQQQQQPGGEKDNKDEL</sequence>
<feature type="compositionally biased region" description="Low complexity" evidence="10">
    <location>
        <begin position="727"/>
        <end position="736"/>
    </location>
</feature>
<dbReference type="SUPFAM" id="SSF100920">
    <property type="entry name" value="Heat shock protein 70kD (HSP70), peptide-binding domain"/>
    <property type="match status" value="1"/>
</dbReference>
<dbReference type="PANTHER" id="PTHR19375">
    <property type="entry name" value="HEAT SHOCK PROTEIN 70KDA"/>
    <property type="match status" value="1"/>
</dbReference>
<feature type="region of interest" description="Disordered" evidence="10">
    <location>
        <begin position="1"/>
        <end position="34"/>
    </location>
</feature>
<dbReference type="InterPro" id="IPR018181">
    <property type="entry name" value="Heat_shock_70_CS"/>
</dbReference>
<comment type="similarity">
    <text evidence="2 8">Belongs to the heat shock protein 70 family.</text>
</comment>
<accession>A0A1I8IPJ2</accession>
<keyword evidence="6 8" id="KW-0067">ATP-binding</keyword>
<dbReference type="FunFam" id="3.30.420.40:FF:000545">
    <property type="entry name" value="Endoplasmic reticulum chaperone BiP"/>
    <property type="match status" value="1"/>
</dbReference>
<dbReference type="InterPro" id="IPR013126">
    <property type="entry name" value="Hsp_70_fam"/>
</dbReference>
<keyword evidence="4 8" id="KW-0547">Nucleotide-binding</keyword>
<evidence type="ECO:0000256" key="3">
    <source>
        <dbReference type="ARBA" id="ARBA00022729"/>
    </source>
</evidence>
<proteinExistence type="inferred from homology"/>
<dbReference type="WBParaSite" id="maker-uti_cns_0014485-snap-gene-0.2-mRNA-1">
    <property type="protein sequence ID" value="maker-uti_cns_0014485-snap-gene-0.2-mRNA-1"/>
    <property type="gene ID" value="maker-uti_cns_0014485-snap-gene-0.2"/>
</dbReference>
<evidence type="ECO:0000313" key="11">
    <source>
        <dbReference type="Proteomes" id="UP000095280"/>
    </source>
</evidence>
<dbReference type="GO" id="GO:0140662">
    <property type="term" value="F:ATP-dependent protein folding chaperone"/>
    <property type="evidence" value="ECO:0007669"/>
    <property type="project" value="InterPro"/>
</dbReference>
<evidence type="ECO:0000256" key="10">
    <source>
        <dbReference type="SAM" id="MobiDB-lite"/>
    </source>
</evidence>
<dbReference type="GO" id="GO:0005524">
    <property type="term" value="F:ATP binding"/>
    <property type="evidence" value="ECO:0007669"/>
    <property type="project" value="UniProtKB-KW"/>
</dbReference>
<dbReference type="GO" id="GO:0005788">
    <property type="term" value="C:endoplasmic reticulum lumen"/>
    <property type="evidence" value="ECO:0007669"/>
    <property type="project" value="UniProtKB-SubCell"/>
</dbReference>
<evidence type="ECO:0000256" key="6">
    <source>
        <dbReference type="ARBA" id="ARBA00022840"/>
    </source>
</evidence>